<organism evidence="2 3">
    <name type="scientific">Candidatus Vogelbacteria bacterium CG10_big_fil_rev_8_21_14_0_10_51_16</name>
    <dbReference type="NCBI Taxonomy" id="1975045"/>
    <lineage>
        <taxon>Bacteria</taxon>
        <taxon>Candidatus Vogeliibacteriota</taxon>
    </lineage>
</organism>
<protein>
    <submittedName>
        <fullName evidence="2">Uncharacterized protein</fullName>
    </submittedName>
</protein>
<accession>A0A2H0RFH7</accession>
<proteinExistence type="predicted"/>
<evidence type="ECO:0000313" key="3">
    <source>
        <dbReference type="Proteomes" id="UP000228767"/>
    </source>
</evidence>
<comment type="caution">
    <text evidence="2">The sequence shown here is derived from an EMBL/GenBank/DDBJ whole genome shotgun (WGS) entry which is preliminary data.</text>
</comment>
<dbReference type="AlphaFoldDB" id="A0A2H0RFH7"/>
<name>A0A2H0RFH7_9BACT</name>
<dbReference type="Proteomes" id="UP000228767">
    <property type="component" value="Unassembled WGS sequence"/>
</dbReference>
<gene>
    <name evidence="2" type="ORF">COV10_01210</name>
</gene>
<feature type="signal peptide" evidence="1">
    <location>
        <begin position="1"/>
        <end position="19"/>
    </location>
</feature>
<evidence type="ECO:0000313" key="2">
    <source>
        <dbReference type="EMBL" id="PIR45126.1"/>
    </source>
</evidence>
<evidence type="ECO:0000256" key="1">
    <source>
        <dbReference type="SAM" id="SignalP"/>
    </source>
</evidence>
<dbReference type="EMBL" id="PCYI01000006">
    <property type="protein sequence ID" value="PIR45126.1"/>
    <property type="molecule type" value="Genomic_DNA"/>
</dbReference>
<keyword evidence="1" id="KW-0732">Signal</keyword>
<feature type="chain" id="PRO_5013843298" evidence="1">
    <location>
        <begin position="20"/>
        <end position="483"/>
    </location>
</feature>
<sequence length="483" mass="47549">MAFIAAFAVLSLFGYGALAATTISTNISTDGTLSVTGASTLTGNVTAAGTLAVTGASTLTGNVTAEGTLTVDGASTLTGAVTATAGLTSGANILSDTDSTDSLGVTGTRWASTFSDNFTGNTITLDGATGVNVLTVTDNVADALSIIDSSGDLMVFDTRTGAEVLTITPNTTIAGNLTVSGTFSPDIASTTRFSVQDISYFGGTGTGGATTTIDALGNLTVVGTADVTGKTTLANASTTSDVSVVGNIWVNGNATTTSAGSILSQVNIAAGGGYSPGGSGVVLTAIGGISANGNLIIDGTSTLTGLTSMIQASSTRLSVQDVSYFGGTGTGGATTTIDALGNLTVVGTLDVTGTSTFVDAVELSADLALATASSTGLVKMRQAKVGGAPNDSTMSSIVFGYCNLPSTTVTASTTVAAQCTGATGLDTNHRVFVQATSSLASRFIIQSASSTAADTIGVMIYNNDWDGGATEAGEISLNFWAVR</sequence>
<reference evidence="2 3" key="1">
    <citation type="submission" date="2017-09" db="EMBL/GenBank/DDBJ databases">
        <title>Depth-based differentiation of microbial function through sediment-hosted aquifers and enrichment of novel symbionts in the deep terrestrial subsurface.</title>
        <authorList>
            <person name="Probst A.J."/>
            <person name="Ladd B."/>
            <person name="Jarett J.K."/>
            <person name="Geller-Mcgrath D.E."/>
            <person name="Sieber C.M."/>
            <person name="Emerson J.B."/>
            <person name="Anantharaman K."/>
            <person name="Thomas B.C."/>
            <person name="Malmstrom R."/>
            <person name="Stieglmeier M."/>
            <person name="Klingl A."/>
            <person name="Woyke T."/>
            <person name="Ryan C.M."/>
            <person name="Banfield J.F."/>
        </authorList>
    </citation>
    <scope>NUCLEOTIDE SEQUENCE [LARGE SCALE GENOMIC DNA]</scope>
    <source>
        <strain evidence="2">CG10_big_fil_rev_8_21_14_0_10_51_16</strain>
    </source>
</reference>